<protein>
    <submittedName>
        <fullName evidence="5">AraC-type DNA-binding protein</fullName>
    </submittedName>
</protein>
<dbReference type="SMART" id="SM00342">
    <property type="entry name" value="HTH_ARAC"/>
    <property type="match status" value="1"/>
</dbReference>
<evidence type="ECO:0000256" key="3">
    <source>
        <dbReference type="ARBA" id="ARBA00023163"/>
    </source>
</evidence>
<gene>
    <name evidence="5" type="ORF">SAMN04487970_10684</name>
</gene>
<dbReference type="InterPro" id="IPR037923">
    <property type="entry name" value="HTH-like"/>
</dbReference>
<dbReference type="EMBL" id="FMTT01000068">
    <property type="protein sequence ID" value="SCW84887.1"/>
    <property type="molecule type" value="Genomic_DNA"/>
</dbReference>
<evidence type="ECO:0000313" key="6">
    <source>
        <dbReference type="Proteomes" id="UP000198601"/>
    </source>
</evidence>
<dbReference type="GO" id="GO:0043565">
    <property type="term" value="F:sequence-specific DNA binding"/>
    <property type="evidence" value="ECO:0007669"/>
    <property type="project" value="InterPro"/>
</dbReference>
<feature type="domain" description="HTH araC/xylS-type" evidence="4">
    <location>
        <begin position="170"/>
        <end position="268"/>
    </location>
</feature>
<dbReference type="InterPro" id="IPR009057">
    <property type="entry name" value="Homeodomain-like_sf"/>
</dbReference>
<sequence length="283" mass="31980">MKMDINKLAEHFARTSFQVEQVCRYVRGPGMSCDDYTEPFPGFVFPLRGKAEFDFSGTSYTLAPGHVVHGGARMPLNRRVLGNTGWEYLLVLYRVYAPEPSGFSLSKAHFQLTPGQSPRLTELLELLWRSSGEPGGISAFQTETLFRCVLEELFVCVRNQSNDGEQTLFEQVSSYIHKHYMDGLSVRALAEQNDINENRLFYVFKKYAGMGPGKYLMAYRLNRAKECLLANDAPIGEVAKSVGYADALYFSRIFKKQVGVSPAEFRGRFRNNPYGFQDGSIPL</sequence>
<evidence type="ECO:0000259" key="4">
    <source>
        <dbReference type="PROSITE" id="PS01124"/>
    </source>
</evidence>
<dbReference type="Pfam" id="PF12833">
    <property type="entry name" value="HTH_18"/>
    <property type="match status" value="1"/>
</dbReference>
<proteinExistence type="predicted"/>
<dbReference type="Gene3D" id="1.10.10.60">
    <property type="entry name" value="Homeodomain-like"/>
    <property type="match status" value="2"/>
</dbReference>
<dbReference type="PANTHER" id="PTHR43280">
    <property type="entry name" value="ARAC-FAMILY TRANSCRIPTIONAL REGULATOR"/>
    <property type="match status" value="1"/>
</dbReference>
<keyword evidence="6" id="KW-1185">Reference proteome</keyword>
<organism evidence="5 6">
    <name type="scientific">Paenibacillus tianmuensis</name>
    <dbReference type="NCBI Taxonomy" id="624147"/>
    <lineage>
        <taxon>Bacteria</taxon>
        <taxon>Bacillati</taxon>
        <taxon>Bacillota</taxon>
        <taxon>Bacilli</taxon>
        <taxon>Bacillales</taxon>
        <taxon>Paenibacillaceae</taxon>
        <taxon>Paenibacillus</taxon>
    </lineage>
</organism>
<dbReference type="SUPFAM" id="SSF46689">
    <property type="entry name" value="Homeodomain-like"/>
    <property type="match status" value="2"/>
</dbReference>
<dbReference type="InterPro" id="IPR018060">
    <property type="entry name" value="HTH_AraC"/>
</dbReference>
<dbReference type="InterPro" id="IPR020449">
    <property type="entry name" value="Tscrpt_reg_AraC-type_HTH"/>
</dbReference>
<keyword evidence="3" id="KW-0804">Transcription</keyword>
<keyword evidence="2 5" id="KW-0238">DNA-binding</keyword>
<evidence type="ECO:0000313" key="5">
    <source>
        <dbReference type="EMBL" id="SCW84887.1"/>
    </source>
</evidence>
<dbReference type="Proteomes" id="UP000198601">
    <property type="component" value="Unassembled WGS sequence"/>
</dbReference>
<keyword evidence="1" id="KW-0805">Transcription regulation</keyword>
<dbReference type="PROSITE" id="PS01124">
    <property type="entry name" value="HTH_ARAC_FAMILY_2"/>
    <property type="match status" value="1"/>
</dbReference>
<evidence type="ECO:0000256" key="1">
    <source>
        <dbReference type="ARBA" id="ARBA00023015"/>
    </source>
</evidence>
<name>A0A1G4TUF0_9BACL</name>
<dbReference type="STRING" id="624147.SAMN04487970_10684"/>
<dbReference type="AlphaFoldDB" id="A0A1G4TUF0"/>
<dbReference type="SUPFAM" id="SSF51215">
    <property type="entry name" value="Regulatory protein AraC"/>
    <property type="match status" value="1"/>
</dbReference>
<evidence type="ECO:0000256" key="2">
    <source>
        <dbReference type="ARBA" id="ARBA00023125"/>
    </source>
</evidence>
<dbReference type="PRINTS" id="PR00032">
    <property type="entry name" value="HTHARAC"/>
</dbReference>
<reference evidence="6" key="1">
    <citation type="submission" date="2016-10" db="EMBL/GenBank/DDBJ databases">
        <authorList>
            <person name="Varghese N."/>
            <person name="Submissions S."/>
        </authorList>
    </citation>
    <scope>NUCLEOTIDE SEQUENCE [LARGE SCALE GENOMIC DNA]</scope>
    <source>
        <strain evidence="6">CGMCC 1.8946</strain>
    </source>
</reference>
<accession>A0A1G4TUF0</accession>
<dbReference type="GO" id="GO:0003700">
    <property type="term" value="F:DNA-binding transcription factor activity"/>
    <property type="evidence" value="ECO:0007669"/>
    <property type="project" value="InterPro"/>
</dbReference>
<dbReference type="RefSeq" id="WP_174551321.1">
    <property type="nucleotide sequence ID" value="NZ_FMTT01000068.1"/>
</dbReference>
<dbReference type="PANTHER" id="PTHR43280:SF29">
    <property type="entry name" value="ARAC-FAMILY TRANSCRIPTIONAL REGULATOR"/>
    <property type="match status" value="1"/>
</dbReference>